<dbReference type="SUPFAM" id="SSF55347">
    <property type="entry name" value="Glyceraldehyde-3-phosphate dehydrogenase-like, C-terminal domain"/>
    <property type="match status" value="1"/>
</dbReference>
<name>A0A162RIC6_9BACL</name>
<evidence type="ECO:0000259" key="1">
    <source>
        <dbReference type="Pfam" id="PF01408"/>
    </source>
</evidence>
<gene>
    <name evidence="3" type="ORF">PNBC_17380</name>
</gene>
<proteinExistence type="predicted"/>
<dbReference type="Gene3D" id="3.30.360.10">
    <property type="entry name" value="Dihydrodipicolinate Reductase, domain 2"/>
    <property type="match status" value="1"/>
</dbReference>
<comment type="caution">
    <text evidence="3">The sequence shown here is derived from an EMBL/GenBank/DDBJ whole genome shotgun (WGS) entry which is preliminary data.</text>
</comment>
<keyword evidence="4" id="KW-1185">Reference proteome</keyword>
<dbReference type="Gene3D" id="3.40.50.720">
    <property type="entry name" value="NAD(P)-binding Rossmann-like Domain"/>
    <property type="match status" value="1"/>
</dbReference>
<dbReference type="InterPro" id="IPR036291">
    <property type="entry name" value="NAD(P)-bd_dom_sf"/>
</dbReference>
<dbReference type="AlphaFoldDB" id="A0A162RIC6"/>
<dbReference type="InterPro" id="IPR055170">
    <property type="entry name" value="GFO_IDH_MocA-like_dom"/>
</dbReference>
<dbReference type="OrthoDB" id="9815825at2"/>
<dbReference type="InterPro" id="IPR051450">
    <property type="entry name" value="Gfo/Idh/MocA_Oxidoreductases"/>
</dbReference>
<dbReference type="SUPFAM" id="SSF51735">
    <property type="entry name" value="NAD(P)-binding Rossmann-fold domains"/>
    <property type="match status" value="1"/>
</dbReference>
<dbReference type="Pfam" id="PF22725">
    <property type="entry name" value="GFO_IDH_MocA_C3"/>
    <property type="match status" value="1"/>
</dbReference>
<dbReference type="GO" id="GO:0000166">
    <property type="term" value="F:nucleotide binding"/>
    <property type="evidence" value="ECO:0007669"/>
    <property type="project" value="InterPro"/>
</dbReference>
<dbReference type="InterPro" id="IPR000683">
    <property type="entry name" value="Gfo/Idh/MocA-like_OxRdtase_N"/>
</dbReference>
<feature type="domain" description="GFO/IDH/MocA-like oxidoreductase" evidence="2">
    <location>
        <begin position="146"/>
        <end position="244"/>
    </location>
</feature>
<evidence type="ECO:0000313" key="3">
    <source>
        <dbReference type="EMBL" id="OAB72077.1"/>
    </source>
</evidence>
<sequence>MQQLRIGMIGTGWFSQVHADNLIVMEGLKLQAICGSSIDKGKQMAKHYGANGYGNVTEMLEAEQLDAVYICVPPMVHGEIEEQLIERGIPFLVEKPIAINSEVPRQLLQKIKDKSLLTSVGYHLRYKETVHQMKQLLSEQMVGMAVGQWMGSMPGVSWWRQQEGSGGQFIEQTTHIVDILRYCLGEVEEVYAVYGNRVAHEQHENVSVADVGTVTLKLMNGVIANISNTCILPGNVDQSGITFYTNEGLLDWNNNRLNVVTSNIRTEYSDPTNPYVAESEAFIHAIRTGDSSRIRSDYEDAFKTQLVTSAALESANTGLPTKIQY</sequence>
<dbReference type="Proteomes" id="UP000077134">
    <property type="component" value="Unassembled WGS sequence"/>
</dbReference>
<dbReference type="STRING" id="1763538.LPB68_13510"/>
<dbReference type="PANTHER" id="PTHR43377">
    <property type="entry name" value="BILIVERDIN REDUCTASE A"/>
    <property type="match status" value="1"/>
</dbReference>
<protein>
    <submittedName>
        <fullName evidence="3">Oxidoreductase</fullName>
    </submittedName>
</protein>
<dbReference type="PANTHER" id="PTHR43377:SF1">
    <property type="entry name" value="BILIVERDIN REDUCTASE A"/>
    <property type="match status" value="1"/>
</dbReference>
<dbReference type="KEGG" id="pcx:LPB68_13510"/>
<accession>A0A162RIC6</accession>
<evidence type="ECO:0000313" key="4">
    <source>
        <dbReference type="Proteomes" id="UP000077134"/>
    </source>
</evidence>
<dbReference type="EMBL" id="LSFN01000036">
    <property type="protein sequence ID" value="OAB72077.1"/>
    <property type="molecule type" value="Genomic_DNA"/>
</dbReference>
<dbReference type="Pfam" id="PF01408">
    <property type="entry name" value="GFO_IDH_MocA"/>
    <property type="match status" value="1"/>
</dbReference>
<organism evidence="3 4">
    <name type="scientific">Paenibacillus crassostreae</name>
    <dbReference type="NCBI Taxonomy" id="1763538"/>
    <lineage>
        <taxon>Bacteria</taxon>
        <taxon>Bacillati</taxon>
        <taxon>Bacillota</taxon>
        <taxon>Bacilli</taxon>
        <taxon>Bacillales</taxon>
        <taxon>Paenibacillaceae</taxon>
        <taxon>Paenibacillus</taxon>
    </lineage>
</organism>
<feature type="domain" description="Gfo/Idh/MocA-like oxidoreductase N-terminal" evidence="1">
    <location>
        <begin position="4"/>
        <end position="122"/>
    </location>
</feature>
<evidence type="ECO:0000259" key="2">
    <source>
        <dbReference type="Pfam" id="PF22725"/>
    </source>
</evidence>
<reference evidence="3 4" key="1">
    <citation type="submission" date="2016-02" db="EMBL/GenBank/DDBJ databases">
        <title>Paenibacillus sp. LPB0068, isolated from Crassostrea gigas.</title>
        <authorList>
            <person name="Shin S.-K."/>
            <person name="Yi H."/>
        </authorList>
    </citation>
    <scope>NUCLEOTIDE SEQUENCE [LARGE SCALE GENOMIC DNA]</scope>
    <source>
        <strain evidence="3 4">LPB0068</strain>
    </source>
</reference>